<keyword evidence="3" id="KW-0949">S-adenosyl-L-methionine</keyword>
<accession>A0ABV0P6I3</accession>
<dbReference type="PANTHER" id="PTHR10259:SF11">
    <property type="entry name" value="THIOPURINE S-METHYLTRANSFERASE"/>
    <property type="match status" value="1"/>
</dbReference>
<evidence type="ECO:0000313" key="5">
    <source>
        <dbReference type="Proteomes" id="UP001476798"/>
    </source>
</evidence>
<evidence type="ECO:0000256" key="3">
    <source>
        <dbReference type="ARBA" id="ARBA00022691"/>
    </source>
</evidence>
<gene>
    <name evidence="4" type="ORF">GOODEAATRI_020696</name>
</gene>
<comment type="caution">
    <text evidence="4">The sequence shown here is derived from an EMBL/GenBank/DDBJ whole genome shotgun (WGS) entry which is preliminary data.</text>
</comment>
<sequence>LADLGHSVVGVEISEMAIRQFFQENNMTYSEESLPSLPGATLFQVSLPPSFRILRNTSVVCEWFCLPCSSVAGENRADTFSDSVAVLSSYQQRDALSVGEESKQPHLRFYTDRYMAPLKK</sequence>
<keyword evidence="5" id="KW-1185">Reference proteome</keyword>
<dbReference type="Gene3D" id="3.40.50.150">
    <property type="entry name" value="Vaccinia Virus protein VP39"/>
    <property type="match status" value="1"/>
</dbReference>
<keyword evidence="2" id="KW-0808">Transferase</keyword>
<evidence type="ECO:0000256" key="2">
    <source>
        <dbReference type="ARBA" id="ARBA00022679"/>
    </source>
</evidence>
<feature type="non-terminal residue" evidence="4">
    <location>
        <position position="1"/>
    </location>
</feature>
<evidence type="ECO:0008006" key="6">
    <source>
        <dbReference type="Google" id="ProtNLM"/>
    </source>
</evidence>
<proteinExistence type="predicted"/>
<dbReference type="InterPro" id="IPR008854">
    <property type="entry name" value="TPMT"/>
</dbReference>
<dbReference type="Proteomes" id="UP001476798">
    <property type="component" value="Unassembled WGS sequence"/>
</dbReference>
<dbReference type="PANTHER" id="PTHR10259">
    <property type="entry name" value="THIOPURINE S-METHYLTRANSFERASE"/>
    <property type="match status" value="1"/>
</dbReference>
<dbReference type="SUPFAM" id="SSF53335">
    <property type="entry name" value="S-adenosyl-L-methionine-dependent methyltransferases"/>
    <property type="match status" value="1"/>
</dbReference>
<dbReference type="Pfam" id="PF05724">
    <property type="entry name" value="TPMT"/>
    <property type="match status" value="1"/>
</dbReference>
<protein>
    <recommendedName>
        <fullName evidence="6">Thiopurine S-methyltransferase</fullName>
    </recommendedName>
</protein>
<dbReference type="EMBL" id="JAHRIO010061921">
    <property type="protein sequence ID" value="MEQ2179062.1"/>
    <property type="molecule type" value="Genomic_DNA"/>
</dbReference>
<organism evidence="4 5">
    <name type="scientific">Goodea atripinnis</name>
    <dbReference type="NCBI Taxonomy" id="208336"/>
    <lineage>
        <taxon>Eukaryota</taxon>
        <taxon>Metazoa</taxon>
        <taxon>Chordata</taxon>
        <taxon>Craniata</taxon>
        <taxon>Vertebrata</taxon>
        <taxon>Euteleostomi</taxon>
        <taxon>Actinopterygii</taxon>
        <taxon>Neopterygii</taxon>
        <taxon>Teleostei</taxon>
        <taxon>Neoteleostei</taxon>
        <taxon>Acanthomorphata</taxon>
        <taxon>Ovalentaria</taxon>
        <taxon>Atherinomorphae</taxon>
        <taxon>Cyprinodontiformes</taxon>
        <taxon>Goodeidae</taxon>
        <taxon>Goodea</taxon>
    </lineage>
</organism>
<evidence type="ECO:0000313" key="4">
    <source>
        <dbReference type="EMBL" id="MEQ2179062.1"/>
    </source>
</evidence>
<keyword evidence="1" id="KW-0489">Methyltransferase</keyword>
<evidence type="ECO:0000256" key="1">
    <source>
        <dbReference type="ARBA" id="ARBA00022603"/>
    </source>
</evidence>
<reference evidence="4 5" key="1">
    <citation type="submission" date="2021-06" db="EMBL/GenBank/DDBJ databases">
        <authorList>
            <person name="Palmer J.M."/>
        </authorList>
    </citation>
    <scope>NUCLEOTIDE SEQUENCE [LARGE SCALE GENOMIC DNA]</scope>
    <source>
        <strain evidence="4 5">GA_2019</strain>
        <tissue evidence="4">Muscle</tissue>
    </source>
</reference>
<dbReference type="InterPro" id="IPR029063">
    <property type="entry name" value="SAM-dependent_MTases_sf"/>
</dbReference>
<name>A0ABV0P6I3_9TELE</name>